<reference evidence="2" key="2">
    <citation type="submission" date="2025-09" db="UniProtKB">
        <authorList>
            <consortium name="Ensembl"/>
        </authorList>
    </citation>
    <scope>IDENTIFICATION</scope>
</reference>
<organism evidence="2 3">
    <name type="scientific">Periophthalmus magnuspinnatus</name>
    <dbReference type="NCBI Taxonomy" id="409849"/>
    <lineage>
        <taxon>Eukaryota</taxon>
        <taxon>Metazoa</taxon>
        <taxon>Chordata</taxon>
        <taxon>Craniata</taxon>
        <taxon>Vertebrata</taxon>
        <taxon>Euteleostomi</taxon>
        <taxon>Actinopterygii</taxon>
        <taxon>Neopterygii</taxon>
        <taxon>Teleostei</taxon>
        <taxon>Neoteleostei</taxon>
        <taxon>Acanthomorphata</taxon>
        <taxon>Gobiaria</taxon>
        <taxon>Gobiiformes</taxon>
        <taxon>Gobioidei</taxon>
        <taxon>Gobiidae</taxon>
        <taxon>Oxudercinae</taxon>
        <taxon>Periophthalmus</taxon>
    </lineage>
</organism>
<dbReference type="InterPro" id="IPR008197">
    <property type="entry name" value="WAP_dom"/>
</dbReference>
<evidence type="ECO:0000259" key="1">
    <source>
        <dbReference type="PROSITE" id="PS51390"/>
    </source>
</evidence>
<dbReference type="Pfam" id="PF00095">
    <property type="entry name" value="WAP"/>
    <property type="match status" value="1"/>
</dbReference>
<dbReference type="PANTHER" id="PTHR19441:SF95">
    <property type="entry name" value="PERLWAPIN ISOFORM X1"/>
    <property type="match status" value="1"/>
</dbReference>
<dbReference type="PROSITE" id="PS51390">
    <property type="entry name" value="WAP"/>
    <property type="match status" value="1"/>
</dbReference>
<dbReference type="PANTHER" id="PTHR19441">
    <property type="entry name" value="WHEY ACDIC PROTEIN WAP"/>
    <property type="match status" value="1"/>
</dbReference>
<keyword evidence="3" id="KW-1185">Reference proteome</keyword>
<accession>A0A3B3Z6R8</accession>
<proteinExistence type="predicted"/>
<dbReference type="Proteomes" id="UP000261520">
    <property type="component" value="Unplaced"/>
</dbReference>
<dbReference type="InterPro" id="IPR050514">
    <property type="entry name" value="WAP_four-disulfide_core"/>
</dbReference>
<dbReference type="Gene3D" id="4.10.75.10">
    <property type="entry name" value="Elafin-like"/>
    <property type="match status" value="1"/>
</dbReference>
<sequence>PPDCGPGLCASALCCGRSVTLNGFTLTKPGVCPKPRTDIAVEDDKCCSNGCGHTCQRPVISNALFTYLLDLSWSADLRALEYRAAVTQVNGINRNILNYNIESKPGSCPDTSPFFTTCKKECTDDSQCPENLKCCFSSCGLQINICQVF</sequence>
<dbReference type="Ensembl" id="ENSPMGT00000000248.1">
    <property type="protein sequence ID" value="ENSPMGP00000000234.1"/>
    <property type="gene ID" value="ENSPMGG00000000237.1"/>
</dbReference>
<reference evidence="2" key="1">
    <citation type="submission" date="2025-08" db="UniProtKB">
        <authorList>
            <consortium name="Ensembl"/>
        </authorList>
    </citation>
    <scope>IDENTIFICATION</scope>
</reference>
<dbReference type="AlphaFoldDB" id="A0A3B3Z6R8"/>
<dbReference type="SUPFAM" id="SSF57256">
    <property type="entry name" value="Elafin-like"/>
    <property type="match status" value="2"/>
</dbReference>
<feature type="domain" description="WAP" evidence="1">
    <location>
        <begin position="101"/>
        <end position="149"/>
    </location>
</feature>
<evidence type="ECO:0000313" key="2">
    <source>
        <dbReference type="Ensembl" id="ENSPMGP00000000234.1"/>
    </source>
</evidence>
<evidence type="ECO:0000313" key="3">
    <source>
        <dbReference type="Proteomes" id="UP000261520"/>
    </source>
</evidence>
<dbReference type="InterPro" id="IPR036645">
    <property type="entry name" value="Elafin-like_sf"/>
</dbReference>
<protein>
    <recommendedName>
        <fullName evidence="1">WAP domain-containing protein</fullName>
    </recommendedName>
</protein>
<dbReference type="GO" id="GO:0005615">
    <property type="term" value="C:extracellular space"/>
    <property type="evidence" value="ECO:0007669"/>
    <property type="project" value="TreeGrafter"/>
</dbReference>
<dbReference type="GO" id="GO:0004867">
    <property type="term" value="F:serine-type endopeptidase inhibitor activity"/>
    <property type="evidence" value="ECO:0007669"/>
    <property type="project" value="TreeGrafter"/>
</dbReference>
<dbReference type="SMART" id="SM00217">
    <property type="entry name" value="WAP"/>
    <property type="match status" value="2"/>
</dbReference>
<name>A0A3B3Z6R8_9GOBI</name>